<evidence type="ECO:0000256" key="1">
    <source>
        <dbReference type="ARBA" id="ARBA00022692"/>
    </source>
</evidence>
<evidence type="ECO:0000313" key="5">
    <source>
        <dbReference type="EMBL" id="MEH7830184.1"/>
    </source>
</evidence>
<proteinExistence type="predicted"/>
<name>A0ABU8C1D7_9RHOB</name>
<feature type="transmembrane region" description="Helical" evidence="4">
    <location>
        <begin position="93"/>
        <end position="121"/>
    </location>
</feature>
<feature type="transmembrane region" description="Helical" evidence="4">
    <location>
        <begin position="331"/>
        <end position="349"/>
    </location>
</feature>
<dbReference type="RefSeq" id="WP_335425216.1">
    <property type="nucleotide sequence ID" value="NZ_JBALHR010000018.1"/>
</dbReference>
<organism evidence="5 6">
    <name type="scientific">Gemmobacter denitrificans</name>
    <dbReference type="NCBI Taxonomy" id="3123040"/>
    <lineage>
        <taxon>Bacteria</taxon>
        <taxon>Pseudomonadati</taxon>
        <taxon>Pseudomonadota</taxon>
        <taxon>Alphaproteobacteria</taxon>
        <taxon>Rhodobacterales</taxon>
        <taxon>Paracoccaceae</taxon>
        <taxon>Gemmobacter</taxon>
    </lineage>
</organism>
<feature type="transmembrane region" description="Helical" evidence="4">
    <location>
        <begin position="282"/>
        <end position="300"/>
    </location>
</feature>
<dbReference type="PANTHER" id="PTHR23121:SF9">
    <property type="entry name" value="SODIUM-DEPENDENT GLUCOSE TRANSPORTER 1"/>
    <property type="match status" value="1"/>
</dbReference>
<dbReference type="Pfam" id="PF07690">
    <property type="entry name" value="MFS_1"/>
    <property type="match status" value="1"/>
</dbReference>
<dbReference type="InterPro" id="IPR036259">
    <property type="entry name" value="MFS_trans_sf"/>
</dbReference>
<keyword evidence="2 4" id="KW-1133">Transmembrane helix</keyword>
<feature type="transmembrane region" description="Helical" evidence="4">
    <location>
        <begin position="61"/>
        <end position="81"/>
    </location>
</feature>
<evidence type="ECO:0000256" key="4">
    <source>
        <dbReference type="SAM" id="Phobius"/>
    </source>
</evidence>
<protein>
    <submittedName>
        <fullName evidence="5">MFS transporter</fullName>
    </submittedName>
</protein>
<accession>A0ABU8C1D7</accession>
<dbReference type="InterPro" id="IPR011701">
    <property type="entry name" value="MFS"/>
</dbReference>
<dbReference type="PANTHER" id="PTHR23121">
    <property type="entry name" value="SODIUM-DEPENDENT GLUCOSE TRANSPORTER 1"/>
    <property type="match status" value="1"/>
</dbReference>
<evidence type="ECO:0000256" key="3">
    <source>
        <dbReference type="ARBA" id="ARBA00023136"/>
    </source>
</evidence>
<sequence>MSVMMCPAENLPDDGAVAGGTASLTLRYKGAGQPLTLPRGRMMQGGPNQRYAMQFSRADRLLLLAVAAATFMLMGAVQAIYGPALAGLSREEGLSLAAVSSLISVHWVGCFAGVALMYLLGDRVVPRLLLLVLAAGAALLGWGASWEMTLAGAALTGLGQGCVSVLLNPRILAVFGPRGPAMLSLMHAGFGLGAIVAPLVFVVLDGAFRPIWLALAVVLLGVAAIARDTGRVAAETKTAGFRPDWAILGFGVVGIALEAVLIGLGPAALVRAGSTESEAAQWLSGFFVAFLGFRIVLIFAAHLIAPFRLYTLSVAGIAVCMAGALVTGPGWWFVLAGGFAGMIFPGYFVEAIARMGHDPRVSPLVVAAGLMGGIFAPPLLAGLVQGMGPRGFFVLVAGLSAGVLLAALLRLMQRNAYRQGA</sequence>
<feature type="transmembrane region" description="Helical" evidence="4">
    <location>
        <begin position="247"/>
        <end position="270"/>
    </location>
</feature>
<gene>
    <name evidence="5" type="ORF">V6590_18695</name>
</gene>
<feature type="transmembrane region" description="Helical" evidence="4">
    <location>
        <begin position="392"/>
        <end position="412"/>
    </location>
</feature>
<feature type="transmembrane region" description="Helical" evidence="4">
    <location>
        <begin position="307"/>
        <end position="325"/>
    </location>
</feature>
<feature type="transmembrane region" description="Helical" evidence="4">
    <location>
        <begin position="181"/>
        <end position="204"/>
    </location>
</feature>
<feature type="transmembrane region" description="Helical" evidence="4">
    <location>
        <begin position="210"/>
        <end position="226"/>
    </location>
</feature>
<feature type="transmembrane region" description="Helical" evidence="4">
    <location>
        <begin position="150"/>
        <end position="169"/>
    </location>
</feature>
<dbReference type="SUPFAM" id="SSF103473">
    <property type="entry name" value="MFS general substrate transporter"/>
    <property type="match status" value="1"/>
</dbReference>
<evidence type="ECO:0000256" key="2">
    <source>
        <dbReference type="ARBA" id="ARBA00022989"/>
    </source>
</evidence>
<keyword evidence="3 4" id="KW-0472">Membrane</keyword>
<feature type="transmembrane region" description="Helical" evidence="4">
    <location>
        <begin position="128"/>
        <end position="144"/>
    </location>
</feature>
<reference evidence="5" key="1">
    <citation type="submission" date="2024-02" db="EMBL/GenBank/DDBJ databases">
        <title>Genome sequences of strain Gemmobacter sp. JM10B15.</title>
        <authorList>
            <person name="Zhang M."/>
        </authorList>
    </citation>
    <scope>NUCLEOTIDE SEQUENCE</scope>
    <source>
        <strain evidence="5">JM10B15</strain>
    </source>
</reference>
<evidence type="ECO:0000313" key="6">
    <source>
        <dbReference type="Proteomes" id="UP001431963"/>
    </source>
</evidence>
<dbReference type="EMBL" id="JBALHR010000018">
    <property type="protein sequence ID" value="MEH7830184.1"/>
    <property type="molecule type" value="Genomic_DNA"/>
</dbReference>
<dbReference type="Gene3D" id="1.20.1250.20">
    <property type="entry name" value="MFS general substrate transporter like domains"/>
    <property type="match status" value="2"/>
</dbReference>
<comment type="caution">
    <text evidence="5">The sequence shown here is derived from an EMBL/GenBank/DDBJ whole genome shotgun (WGS) entry which is preliminary data.</text>
</comment>
<feature type="transmembrane region" description="Helical" evidence="4">
    <location>
        <begin position="361"/>
        <end position="380"/>
    </location>
</feature>
<keyword evidence="6" id="KW-1185">Reference proteome</keyword>
<keyword evidence="1 4" id="KW-0812">Transmembrane</keyword>
<dbReference type="Proteomes" id="UP001431963">
    <property type="component" value="Unassembled WGS sequence"/>
</dbReference>